<organism evidence="1 2">
    <name type="scientific">Peronosclerospora sorghi</name>
    <dbReference type="NCBI Taxonomy" id="230839"/>
    <lineage>
        <taxon>Eukaryota</taxon>
        <taxon>Sar</taxon>
        <taxon>Stramenopiles</taxon>
        <taxon>Oomycota</taxon>
        <taxon>Peronosporomycetes</taxon>
        <taxon>Peronosporales</taxon>
        <taxon>Peronosporaceae</taxon>
        <taxon>Peronosclerospora</taxon>
    </lineage>
</organism>
<proteinExistence type="predicted"/>
<dbReference type="EMBL" id="CM047592">
    <property type="protein sequence ID" value="KAI9918119.1"/>
    <property type="molecule type" value="Genomic_DNA"/>
</dbReference>
<comment type="caution">
    <text evidence="1">The sequence shown here is derived from an EMBL/GenBank/DDBJ whole genome shotgun (WGS) entry which is preliminary data.</text>
</comment>
<name>A0ACC0WHA5_9STRA</name>
<accession>A0ACC0WHA5</accession>
<gene>
    <name evidence="1" type="ORF">PsorP6_013246</name>
</gene>
<evidence type="ECO:0000313" key="2">
    <source>
        <dbReference type="Proteomes" id="UP001163321"/>
    </source>
</evidence>
<dbReference type="Proteomes" id="UP001163321">
    <property type="component" value="Chromosome 13"/>
</dbReference>
<evidence type="ECO:0000313" key="1">
    <source>
        <dbReference type="EMBL" id="KAI9918119.1"/>
    </source>
</evidence>
<keyword evidence="2" id="KW-1185">Reference proteome</keyword>
<protein>
    <submittedName>
        <fullName evidence="1">Uncharacterized protein</fullName>
    </submittedName>
</protein>
<sequence length="136" mass="14647">MRHAMRGQDEAGPVHDENSVDTSEQRQEAATASMSIKYDHVVPVQWIATAITTLRLAGEAGVAEASFRLGVLDRPHVRQEIAGITSHRPHDMLACLTQAAALHPFLDVPGDRVVPHEGVAAAENERGACDRDGLPV</sequence>
<reference evidence="1 2" key="1">
    <citation type="journal article" date="2022" name="bioRxiv">
        <title>The genome of the oomycete Peronosclerospora sorghi, a cosmopolitan pathogen of maize and sorghum, is inflated with dispersed pseudogenes.</title>
        <authorList>
            <person name="Fletcher K."/>
            <person name="Martin F."/>
            <person name="Isakeit T."/>
            <person name="Cavanaugh K."/>
            <person name="Magill C."/>
            <person name="Michelmore R."/>
        </authorList>
    </citation>
    <scope>NUCLEOTIDE SEQUENCE [LARGE SCALE GENOMIC DNA]</scope>
    <source>
        <strain evidence="1">P6</strain>
    </source>
</reference>